<evidence type="ECO:0000313" key="8">
    <source>
        <dbReference type="EMBL" id="MDT8900214.1"/>
    </source>
</evidence>
<dbReference type="Proteomes" id="UP001254848">
    <property type="component" value="Unassembled WGS sequence"/>
</dbReference>
<dbReference type="PANTHER" id="PTHR32322:SF2">
    <property type="entry name" value="EAMA DOMAIN-CONTAINING PROTEIN"/>
    <property type="match status" value="1"/>
</dbReference>
<organism evidence="8 9">
    <name type="scientific">Anaeroselena agilis</name>
    <dbReference type="NCBI Taxonomy" id="3063788"/>
    <lineage>
        <taxon>Bacteria</taxon>
        <taxon>Bacillati</taxon>
        <taxon>Bacillota</taxon>
        <taxon>Negativicutes</taxon>
        <taxon>Acetonemataceae</taxon>
        <taxon>Anaeroselena</taxon>
    </lineage>
</organism>
<dbReference type="InterPro" id="IPR000620">
    <property type="entry name" value="EamA_dom"/>
</dbReference>
<sequence length="296" mass="31252">MSHLNPYYKGVALALLSALGFSLLPIFGIFAYREGVNVNTLLFLRFTLTALFLFAYAGARKQAFTVSRRQLALLFALGGICYSAQSSLFFSSLHYIPASLTSLLLYTHPLFVAILASIVDKERLTRSNILAIVLSMTGLVFVLGASPAEVNLIGILMAFGAAVVYSAYLLLGTRLVKQMSPLVTSAFVASFAALSLLVAGIAAGKLSLALSATAWMAVAGIVAFATIMAMLALFRSLELIGPTRTSILSMIEPLLTFSFSALLFGDRLTPLQLAGGAAVLAGAALVIKARAKEKAG</sequence>
<gene>
    <name evidence="8" type="ORF">Q4T40_03045</name>
</gene>
<comment type="subcellular location">
    <subcellularLocation>
        <location evidence="1">Membrane</location>
        <topology evidence="1">Multi-pass membrane protein</topology>
    </subcellularLocation>
</comment>
<feature type="transmembrane region" description="Helical" evidence="6">
    <location>
        <begin position="270"/>
        <end position="287"/>
    </location>
</feature>
<name>A0ABU3NTR5_9FIRM</name>
<dbReference type="InterPro" id="IPR050638">
    <property type="entry name" value="AA-Vitamin_Transporters"/>
</dbReference>
<keyword evidence="4 6" id="KW-1133">Transmembrane helix</keyword>
<feature type="transmembrane region" description="Helical" evidence="6">
    <location>
        <begin position="246"/>
        <end position="264"/>
    </location>
</feature>
<feature type="transmembrane region" description="Helical" evidence="6">
    <location>
        <begin position="71"/>
        <end position="90"/>
    </location>
</feature>
<protein>
    <submittedName>
        <fullName evidence="8">DMT family transporter</fullName>
    </submittedName>
</protein>
<dbReference type="Gene3D" id="1.10.3730.20">
    <property type="match status" value="1"/>
</dbReference>
<feature type="transmembrane region" description="Helical" evidence="6">
    <location>
        <begin position="96"/>
        <end position="116"/>
    </location>
</feature>
<feature type="transmembrane region" description="Helical" evidence="6">
    <location>
        <begin position="183"/>
        <end position="202"/>
    </location>
</feature>
<comment type="similarity">
    <text evidence="2">Belongs to the EamA transporter family.</text>
</comment>
<proteinExistence type="inferred from homology"/>
<dbReference type="Pfam" id="PF00892">
    <property type="entry name" value="EamA"/>
    <property type="match status" value="2"/>
</dbReference>
<dbReference type="InterPro" id="IPR037185">
    <property type="entry name" value="EmrE-like"/>
</dbReference>
<dbReference type="EMBL" id="JAUOZS010000001">
    <property type="protein sequence ID" value="MDT8900214.1"/>
    <property type="molecule type" value="Genomic_DNA"/>
</dbReference>
<reference evidence="8 9" key="1">
    <citation type="submission" date="2023-07" db="EMBL/GenBank/DDBJ databases">
        <title>The novel representative of Negativicutes class, Anaeroselena agilis gen. nov. sp. nov.</title>
        <authorList>
            <person name="Prokofeva M.I."/>
            <person name="Elcheninov A.G."/>
            <person name="Klyukina A."/>
            <person name="Kublanov I.V."/>
            <person name="Frolov E.N."/>
            <person name="Podosokorskaya O.A."/>
        </authorList>
    </citation>
    <scope>NUCLEOTIDE SEQUENCE [LARGE SCALE GENOMIC DNA]</scope>
    <source>
        <strain evidence="8 9">4137-cl</strain>
    </source>
</reference>
<dbReference type="SUPFAM" id="SSF103481">
    <property type="entry name" value="Multidrug resistance efflux transporter EmrE"/>
    <property type="match status" value="2"/>
</dbReference>
<dbReference type="RefSeq" id="WP_413778770.1">
    <property type="nucleotide sequence ID" value="NZ_JAUOZS010000001.1"/>
</dbReference>
<evidence type="ECO:0000256" key="5">
    <source>
        <dbReference type="ARBA" id="ARBA00023136"/>
    </source>
</evidence>
<feature type="domain" description="EamA" evidence="7">
    <location>
        <begin position="9"/>
        <end position="143"/>
    </location>
</feature>
<evidence type="ECO:0000256" key="1">
    <source>
        <dbReference type="ARBA" id="ARBA00004141"/>
    </source>
</evidence>
<feature type="transmembrane region" description="Helical" evidence="6">
    <location>
        <begin position="12"/>
        <end position="32"/>
    </location>
</feature>
<evidence type="ECO:0000256" key="6">
    <source>
        <dbReference type="SAM" id="Phobius"/>
    </source>
</evidence>
<keyword evidence="5 6" id="KW-0472">Membrane</keyword>
<feature type="transmembrane region" description="Helical" evidence="6">
    <location>
        <begin position="152"/>
        <end position="171"/>
    </location>
</feature>
<feature type="transmembrane region" description="Helical" evidence="6">
    <location>
        <begin position="128"/>
        <end position="146"/>
    </location>
</feature>
<feature type="transmembrane region" description="Helical" evidence="6">
    <location>
        <begin position="214"/>
        <end position="234"/>
    </location>
</feature>
<dbReference type="PANTHER" id="PTHR32322">
    <property type="entry name" value="INNER MEMBRANE TRANSPORTER"/>
    <property type="match status" value="1"/>
</dbReference>
<evidence type="ECO:0000313" key="9">
    <source>
        <dbReference type="Proteomes" id="UP001254848"/>
    </source>
</evidence>
<evidence type="ECO:0000259" key="7">
    <source>
        <dbReference type="Pfam" id="PF00892"/>
    </source>
</evidence>
<evidence type="ECO:0000256" key="2">
    <source>
        <dbReference type="ARBA" id="ARBA00007362"/>
    </source>
</evidence>
<comment type="caution">
    <text evidence="8">The sequence shown here is derived from an EMBL/GenBank/DDBJ whole genome shotgun (WGS) entry which is preliminary data.</text>
</comment>
<accession>A0ABU3NTR5</accession>
<evidence type="ECO:0000256" key="4">
    <source>
        <dbReference type="ARBA" id="ARBA00022989"/>
    </source>
</evidence>
<keyword evidence="9" id="KW-1185">Reference proteome</keyword>
<keyword evidence="3 6" id="KW-0812">Transmembrane</keyword>
<evidence type="ECO:0000256" key="3">
    <source>
        <dbReference type="ARBA" id="ARBA00022692"/>
    </source>
</evidence>
<feature type="domain" description="EamA" evidence="7">
    <location>
        <begin position="153"/>
        <end position="287"/>
    </location>
</feature>
<feature type="transmembrane region" description="Helical" evidence="6">
    <location>
        <begin position="38"/>
        <end position="59"/>
    </location>
</feature>